<evidence type="ECO:0000256" key="1">
    <source>
        <dbReference type="SAM" id="MobiDB-lite"/>
    </source>
</evidence>
<evidence type="ECO:0000313" key="2">
    <source>
        <dbReference type="EMBL" id="MBA0732090.1"/>
    </source>
</evidence>
<gene>
    <name evidence="2" type="ORF">Gogos_016201</name>
</gene>
<dbReference type="AlphaFoldDB" id="A0A7J9B728"/>
<comment type="caution">
    <text evidence="2">The sequence shown here is derived from an EMBL/GenBank/DDBJ whole genome shotgun (WGS) entry which is preliminary data.</text>
</comment>
<evidence type="ECO:0000313" key="3">
    <source>
        <dbReference type="Proteomes" id="UP000593579"/>
    </source>
</evidence>
<keyword evidence="3" id="KW-1185">Reference proteome</keyword>
<protein>
    <submittedName>
        <fullName evidence="2">Uncharacterized protein</fullName>
    </submittedName>
</protein>
<accession>A0A7J9B728</accession>
<feature type="region of interest" description="Disordered" evidence="1">
    <location>
        <begin position="73"/>
        <end position="115"/>
    </location>
</feature>
<proteinExistence type="predicted"/>
<organism evidence="2 3">
    <name type="scientific">Gossypium gossypioides</name>
    <name type="common">Mexican cotton</name>
    <name type="synonym">Selera gossypioides</name>
    <dbReference type="NCBI Taxonomy" id="34282"/>
    <lineage>
        <taxon>Eukaryota</taxon>
        <taxon>Viridiplantae</taxon>
        <taxon>Streptophyta</taxon>
        <taxon>Embryophyta</taxon>
        <taxon>Tracheophyta</taxon>
        <taxon>Spermatophyta</taxon>
        <taxon>Magnoliopsida</taxon>
        <taxon>eudicotyledons</taxon>
        <taxon>Gunneridae</taxon>
        <taxon>Pentapetalae</taxon>
        <taxon>rosids</taxon>
        <taxon>malvids</taxon>
        <taxon>Malvales</taxon>
        <taxon>Malvaceae</taxon>
        <taxon>Malvoideae</taxon>
        <taxon>Gossypium</taxon>
    </lineage>
</organism>
<reference evidence="2 3" key="1">
    <citation type="journal article" date="2019" name="Genome Biol. Evol.">
        <title>Insights into the evolution of the New World diploid cottons (Gossypium, subgenus Houzingenia) based on genome sequencing.</title>
        <authorList>
            <person name="Grover C.E."/>
            <person name="Arick M.A. 2nd"/>
            <person name="Thrash A."/>
            <person name="Conover J.L."/>
            <person name="Sanders W.S."/>
            <person name="Peterson D.G."/>
            <person name="Frelichowski J.E."/>
            <person name="Scheffler J.A."/>
            <person name="Scheffler B.E."/>
            <person name="Wendel J.F."/>
        </authorList>
    </citation>
    <scope>NUCLEOTIDE SEQUENCE [LARGE SCALE GENOMIC DNA]</scope>
    <source>
        <strain evidence="2">5</strain>
        <tissue evidence="2">Leaf</tissue>
    </source>
</reference>
<name>A0A7J9B728_GOSGO</name>
<sequence>MVPTRLVTVAGMSETVSHWPMALRTEAAATAQPIKMVKAIRVHQLGGPQLLGVSRRRIVPIVRIEASNAASTLTAAPPSAEPARNVAPPIRMEGLRPKAPVTGDAKIDKNKASYV</sequence>
<feature type="compositionally biased region" description="Basic and acidic residues" evidence="1">
    <location>
        <begin position="105"/>
        <end position="115"/>
    </location>
</feature>
<feature type="compositionally biased region" description="Low complexity" evidence="1">
    <location>
        <begin position="73"/>
        <end position="83"/>
    </location>
</feature>
<feature type="non-terminal residue" evidence="2">
    <location>
        <position position="1"/>
    </location>
</feature>
<dbReference type="Proteomes" id="UP000593579">
    <property type="component" value="Unassembled WGS sequence"/>
</dbReference>
<dbReference type="EMBL" id="JABEZY010000001">
    <property type="protein sequence ID" value="MBA0732090.1"/>
    <property type="molecule type" value="Genomic_DNA"/>
</dbReference>